<dbReference type="Proteomes" id="UP001219525">
    <property type="component" value="Unassembled WGS sequence"/>
</dbReference>
<feature type="region of interest" description="Disordered" evidence="1">
    <location>
        <begin position="160"/>
        <end position="181"/>
    </location>
</feature>
<accession>A0AAD6VHA0</accession>
<reference evidence="2" key="1">
    <citation type="submission" date="2023-03" db="EMBL/GenBank/DDBJ databases">
        <title>Massive genome expansion in bonnet fungi (Mycena s.s.) driven by repeated elements and novel gene families across ecological guilds.</title>
        <authorList>
            <consortium name="Lawrence Berkeley National Laboratory"/>
            <person name="Harder C.B."/>
            <person name="Miyauchi S."/>
            <person name="Viragh M."/>
            <person name="Kuo A."/>
            <person name="Thoen E."/>
            <person name="Andreopoulos B."/>
            <person name="Lu D."/>
            <person name="Skrede I."/>
            <person name="Drula E."/>
            <person name="Henrissat B."/>
            <person name="Morin E."/>
            <person name="Kohler A."/>
            <person name="Barry K."/>
            <person name="LaButti K."/>
            <person name="Morin E."/>
            <person name="Salamov A."/>
            <person name="Lipzen A."/>
            <person name="Mereny Z."/>
            <person name="Hegedus B."/>
            <person name="Baldrian P."/>
            <person name="Stursova M."/>
            <person name="Weitz H."/>
            <person name="Taylor A."/>
            <person name="Grigoriev I.V."/>
            <person name="Nagy L.G."/>
            <person name="Martin F."/>
            <person name="Kauserud H."/>
        </authorList>
    </citation>
    <scope>NUCLEOTIDE SEQUENCE</scope>
    <source>
        <strain evidence="2">9144</strain>
    </source>
</reference>
<name>A0AAD6VHA0_9AGAR</name>
<sequence length="246" mass="27268">MMLHGVGSLVTWRTTKLPMISIAIQRELEGPTSILQDILPSSCALYTTGVQDNEFEEDPEIDNDRSIRSHHSSKHARDNKMHELQSKLIVMGIKSYARGSSGARARMPHRARGAAHGRGHRVACQSMMTRNTSFDFDEQEDNLGSGRLLAASTNKRIQGCYSDDAQPTRSKKTAPAQEAKYNAEVPEVQERSFDLALKGVAFNCAYPPTIDRVVVMLPCGRCETRICGKVPEASSISYRVEVDLVM</sequence>
<organism evidence="2 3">
    <name type="scientific">Mycena pura</name>
    <dbReference type="NCBI Taxonomy" id="153505"/>
    <lineage>
        <taxon>Eukaryota</taxon>
        <taxon>Fungi</taxon>
        <taxon>Dikarya</taxon>
        <taxon>Basidiomycota</taxon>
        <taxon>Agaricomycotina</taxon>
        <taxon>Agaricomycetes</taxon>
        <taxon>Agaricomycetidae</taxon>
        <taxon>Agaricales</taxon>
        <taxon>Marasmiineae</taxon>
        <taxon>Mycenaceae</taxon>
        <taxon>Mycena</taxon>
    </lineage>
</organism>
<evidence type="ECO:0000256" key="1">
    <source>
        <dbReference type="SAM" id="MobiDB-lite"/>
    </source>
</evidence>
<keyword evidence="3" id="KW-1185">Reference proteome</keyword>
<protein>
    <submittedName>
        <fullName evidence="2">Uncharacterized protein</fullName>
    </submittedName>
</protein>
<dbReference type="EMBL" id="JARJCW010000026">
    <property type="protein sequence ID" value="KAJ7211343.1"/>
    <property type="molecule type" value="Genomic_DNA"/>
</dbReference>
<proteinExistence type="predicted"/>
<evidence type="ECO:0000313" key="3">
    <source>
        <dbReference type="Proteomes" id="UP001219525"/>
    </source>
</evidence>
<evidence type="ECO:0000313" key="2">
    <source>
        <dbReference type="EMBL" id="KAJ7211343.1"/>
    </source>
</evidence>
<comment type="caution">
    <text evidence="2">The sequence shown here is derived from an EMBL/GenBank/DDBJ whole genome shotgun (WGS) entry which is preliminary data.</text>
</comment>
<gene>
    <name evidence="2" type="ORF">GGX14DRAFT_394260</name>
</gene>
<dbReference type="AlphaFoldDB" id="A0AAD6VHA0"/>
<feature type="region of interest" description="Disordered" evidence="1">
    <location>
        <begin position="54"/>
        <end position="79"/>
    </location>
</feature>